<organism evidence="1 2">
    <name type="scientific">Delftia lacustris</name>
    <dbReference type="NCBI Taxonomy" id="558537"/>
    <lineage>
        <taxon>Bacteria</taxon>
        <taxon>Pseudomonadati</taxon>
        <taxon>Pseudomonadota</taxon>
        <taxon>Betaproteobacteria</taxon>
        <taxon>Burkholderiales</taxon>
        <taxon>Comamonadaceae</taxon>
        <taxon>Delftia</taxon>
    </lineage>
</organism>
<gene>
    <name evidence="1" type="ORF">I6G47_16070</name>
</gene>
<dbReference type="EMBL" id="CP065748">
    <property type="protein sequence ID" value="QPS84481.1"/>
    <property type="molecule type" value="Genomic_DNA"/>
</dbReference>
<evidence type="ECO:0000313" key="1">
    <source>
        <dbReference type="EMBL" id="QPS84481.1"/>
    </source>
</evidence>
<keyword evidence="2" id="KW-1185">Reference proteome</keyword>
<accession>A0A7T2YYT2</accession>
<dbReference type="KEGG" id="dla:I6G47_16070"/>
<reference evidence="1 2" key="1">
    <citation type="submission" date="2020-12" db="EMBL/GenBank/DDBJ databases">
        <title>FDA dAtabase for Regulatory Grade micrObial Sequences (FDA-ARGOS): Supporting development and validation of Infectious Disease Dx tests.</title>
        <authorList>
            <person name="Sproer C."/>
            <person name="Gronow S."/>
            <person name="Severitt S."/>
            <person name="Schroder I."/>
            <person name="Tallon L."/>
            <person name="Sadzewicz L."/>
            <person name="Zhao X."/>
            <person name="Boylan J."/>
            <person name="Ott S."/>
            <person name="Bowen H."/>
            <person name="Vavikolanu K."/>
            <person name="Mehta A."/>
            <person name="Aluvathingal J."/>
            <person name="Nadendla S."/>
            <person name="Lowell S."/>
            <person name="Myers T."/>
            <person name="Yan Y."/>
            <person name="Sichtig H."/>
        </authorList>
    </citation>
    <scope>NUCLEOTIDE SEQUENCE [LARGE SCALE GENOMIC DNA]</scope>
    <source>
        <strain evidence="1 2">FDAARGOS_890</strain>
    </source>
</reference>
<dbReference type="Pfam" id="PF25691">
    <property type="entry name" value="BW3TFN"/>
    <property type="match status" value="1"/>
</dbReference>
<name>A0A7T2YYT2_9BURK</name>
<dbReference type="RefSeq" id="WP_133073851.1">
    <property type="nucleotide sequence ID" value="NZ_CP065748.1"/>
</dbReference>
<dbReference type="AlphaFoldDB" id="A0A7T2YYT2"/>
<evidence type="ECO:0000313" key="2">
    <source>
        <dbReference type="Proteomes" id="UP000595064"/>
    </source>
</evidence>
<proteinExistence type="predicted"/>
<dbReference type="InterPro" id="IPR058040">
    <property type="entry name" value="BW3TFN"/>
</dbReference>
<dbReference type="Proteomes" id="UP000595064">
    <property type="component" value="Chromosome"/>
</dbReference>
<sequence>MQTLQDAGRIALAKSLAAMPCHIAWGRGDGVWQVAPANPTDRTALRDEIGRRTVVDVGYARPGTLADHDIELPGPIYYKTSAEPTPYLVLRTTFAFADAEGETVRECGVFFGTVAKPGVPAGKRYLTPDEIDNPGTVYCLENRPPVLRSGTTKATEEIVIPL</sequence>
<protein>
    <submittedName>
        <fullName evidence="1">Uncharacterized protein</fullName>
    </submittedName>
</protein>